<name>A0A976FHM6_BRELC</name>
<dbReference type="EMBL" id="SHOA02000006">
    <property type="protein sequence ID" value="TDH66803.1"/>
    <property type="molecule type" value="Genomic_DNA"/>
</dbReference>
<sequence>MGLSCFTLAFLASLHSVTASTLTTAAQDAYQVDLPIGSRSASRTLMPEPPLPKLTSWAIRILKTTPASFEWTVSKKIEPSAFYLMRVPTDTTKWHVSDHVARFKHLLAQLANAFGEIEASELLARALSAKLGEHKLAMLVENAENELDPTVLAIEKGIYAAWTADKRSLEDVVEKVSLRIEKGKSQVTRETTPSSLLGGIDLWLDFPFKVVLAYAVKSTDLELTRVLVNQFGKRVSALVELSPDFCPARVKEAYETTLKLPIKNLIKKLHLKGAGDELFEKTELCTLLILAKSEGINANGVMKALKEVVGAKSVNSSLKKARRSSKLEPLPTIVQKFLQEFPVPAKTSLAKFFRSFSTPIKSSVRPLD</sequence>
<evidence type="ECO:0008006" key="4">
    <source>
        <dbReference type="Google" id="ProtNLM"/>
    </source>
</evidence>
<dbReference type="AlphaFoldDB" id="A0A976FHM6"/>
<comment type="caution">
    <text evidence="2">The sequence shown here is derived from an EMBL/GenBank/DDBJ whole genome shotgun (WGS) entry which is preliminary data.</text>
</comment>
<protein>
    <recommendedName>
        <fullName evidence="4">Secreted RxLR effector</fullName>
    </recommendedName>
</protein>
<reference evidence="2 3" key="1">
    <citation type="journal article" date="2021" name="Genome Biol.">
        <title>AFLAP: assembly-free linkage analysis pipeline using k-mers from genome sequencing data.</title>
        <authorList>
            <person name="Fletcher K."/>
            <person name="Zhang L."/>
            <person name="Gil J."/>
            <person name="Han R."/>
            <person name="Cavanaugh K."/>
            <person name="Michelmore R."/>
        </authorList>
    </citation>
    <scope>NUCLEOTIDE SEQUENCE [LARGE SCALE GENOMIC DNA]</scope>
    <source>
        <strain evidence="2 3">SF5</strain>
    </source>
</reference>
<keyword evidence="3" id="KW-1185">Reference proteome</keyword>
<feature type="chain" id="PRO_5037708941" description="Secreted RxLR effector" evidence="1">
    <location>
        <begin position="20"/>
        <end position="368"/>
    </location>
</feature>
<proteinExistence type="predicted"/>
<accession>A0A976FHM6</accession>
<keyword evidence="1" id="KW-0732">Signal</keyword>
<evidence type="ECO:0000313" key="2">
    <source>
        <dbReference type="EMBL" id="TDH66803.1"/>
    </source>
</evidence>
<organism evidence="2 3">
    <name type="scientific">Bremia lactucae</name>
    <name type="common">Lettuce downy mildew</name>
    <dbReference type="NCBI Taxonomy" id="4779"/>
    <lineage>
        <taxon>Eukaryota</taxon>
        <taxon>Sar</taxon>
        <taxon>Stramenopiles</taxon>
        <taxon>Oomycota</taxon>
        <taxon>Peronosporomycetes</taxon>
        <taxon>Peronosporales</taxon>
        <taxon>Peronosporaceae</taxon>
        <taxon>Bremia</taxon>
    </lineage>
</organism>
<gene>
    <name evidence="2" type="ORF">CCR75_007848</name>
</gene>
<evidence type="ECO:0000256" key="1">
    <source>
        <dbReference type="SAM" id="SignalP"/>
    </source>
</evidence>
<dbReference type="RefSeq" id="XP_067816302.1">
    <property type="nucleotide sequence ID" value="XM_067965904.1"/>
</dbReference>
<dbReference type="Proteomes" id="UP000294530">
    <property type="component" value="Unassembled WGS sequence"/>
</dbReference>
<dbReference type="GeneID" id="94351575"/>
<evidence type="ECO:0000313" key="3">
    <source>
        <dbReference type="Proteomes" id="UP000294530"/>
    </source>
</evidence>
<dbReference type="KEGG" id="blac:94351575"/>
<feature type="signal peptide" evidence="1">
    <location>
        <begin position="1"/>
        <end position="19"/>
    </location>
</feature>